<dbReference type="AlphaFoldDB" id="A0A3N4P9H3"/>
<dbReference type="OrthoDB" id="767251at2"/>
<dbReference type="RefSeq" id="WP_123898273.1">
    <property type="nucleotide sequence ID" value="NZ_RPFJ01000013.1"/>
</dbReference>
<dbReference type="EMBL" id="RPFJ01000013">
    <property type="protein sequence ID" value="RPD96143.1"/>
    <property type="molecule type" value="Genomic_DNA"/>
</dbReference>
<dbReference type="Proteomes" id="UP000270856">
    <property type="component" value="Unassembled WGS sequence"/>
</dbReference>
<evidence type="ECO:0000256" key="1">
    <source>
        <dbReference type="SAM" id="SignalP"/>
    </source>
</evidence>
<feature type="domain" description="Thiol:disulfide interchange protein DsbD N-terminal" evidence="2">
    <location>
        <begin position="34"/>
        <end position="141"/>
    </location>
</feature>
<proteinExistence type="predicted"/>
<gene>
    <name evidence="3" type="ORF">EGM88_10665</name>
</gene>
<protein>
    <submittedName>
        <fullName evidence="3">Cytochrome C biogenesis protein</fullName>
    </submittedName>
</protein>
<feature type="signal peptide" evidence="1">
    <location>
        <begin position="1"/>
        <end position="20"/>
    </location>
</feature>
<accession>A0A3N4P9H3</accession>
<dbReference type="InterPro" id="IPR036929">
    <property type="entry name" value="DsbDN_sf"/>
</dbReference>
<evidence type="ECO:0000259" key="2">
    <source>
        <dbReference type="Pfam" id="PF11412"/>
    </source>
</evidence>
<dbReference type="Pfam" id="PF11412">
    <property type="entry name" value="DsbD_N"/>
    <property type="match status" value="1"/>
</dbReference>
<name>A0A3N4P9H3_9FLAO</name>
<dbReference type="PANTHER" id="PTHR32234">
    <property type="entry name" value="THIOL:DISULFIDE INTERCHANGE PROTEIN DSBD"/>
    <property type="match status" value="1"/>
</dbReference>
<sequence length="149" mass="16956">MKKLYILFLVVSLTTTVIQAQMVNPVKWSTSVKKISDTDYELIATATIDSGWHLYSQTVPEDGPIPTTFIFNSNSSYVKKGNTKEEKGITVQDAVFNMEIKYFEKKTSFKQRIKVLKPIKKITGEVEFMACDDRQCTPPTTIDLEFSLN</sequence>
<dbReference type="InterPro" id="IPR028250">
    <property type="entry name" value="DsbDN"/>
</dbReference>
<organism evidence="3 4">
    <name type="scientific">Aureibaculum marinum</name>
    <dbReference type="NCBI Taxonomy" id="2487930"/>
    <lineage>
        <taxon>Bacteria</taxon>
        <taxon>Pseudomonadati</taxon>
        <taxon>Bacteroidota</taxon>
        <taxon>Flavobacteriia</taxon>
        <taxon>Flavobacteriales</taxon>
        <taxon>Flavobacteriaceae</taxon>
        <taxon>Aureibaculum</taxon>
    </lineage>
</organism>
<keyword evidence="1" id="KW-0732">Signal</keyword>
<evidence type="ECO:0000313" key="4">
    <source>
        <dbReference type="Proteomes" id="UP000270856"/>
    </source>
</evidence>
<dbReference type="GO" id="GO:0015035">
    <property type="term" value="F:protein-disulfide reductase activity"/>
    <property type="evidence" value="ECO:0007669"/>
    <property type="project" value="TreeGrafter"/>
</dbReference>
<comment type="caution">
    <text evidence="3">The sequence shown here is derived from an EMBL/GenBank/DDBJ whole genome shotgun (WGS) entry which is preliminary data.</text>
</comment>
<feature type="chain" id="PRO_5018086648" evidence="1">
    <location>
        <begin position="21"/>
        <end position="149"/>
    </location>
</feature>
<keyword evidence="4" id="KW-1185">Reference proteome</keyword>
<dbReference type="PANTHER" id="PTHR32234:SF0">
    <property type="entry name" value="THIOL:DISULFIDE INTERCHANGE PROTEIN DSBD"/>
    <property type="match status" value="1"/>
</dbReference>
<dbReference type="GO" id="GO:0045454">
    <property type="term" value="P:cell redox homeostasis"/>
    <property type="evidence" value="ECO:0007669"/>
    <property type="project" value="TreeGrafter"/>
</dbReference>
<dbReference type="Gene3D" id="2.60.40.1250">
    <property type="entry name" value="Thiol:disulfide interchange protein DsbD, N-terminal domain"/>
    <property type="match status" value="1"/>
</dbReference>
<evidence type="ECO:0000313" key="3">
    <source>
        <dbReference type="EMBL" id="RPD96143.1"/>
    </source>
</evidence>
<reference evidence="3 4" key="1">
    <citation type="submission" date="2018-11" db="EMBL/GenBank/DDBJ databases">
        <title>Aureibaculum marinum gen. nov., sp. nov., a member of the family Flavobacteriaceae isolated from the Bohai Sea.</title>
        <authorList>
            <person name="Ji X."/>
        </authorList>
    </citation>
    <scope>NUCLEOTIDE SEQUENCE [LARGE SCALE GENOMIC DNA]</scope>
    <source>
        <strain evidence="3 4">BH-SD17</strain>
    </source>
</reference>